<organism evidence="2 3">
    <name type="scientific">Branchiibius hedensis</name>
    <dbReference type="NCBI Taxonomy" id="672460"/>
    <lineage>
        <taxon>Bacteria</taxon>
        <taxon>Bacillati</taxon>
        <taxon>Actinomycetota</taxon>
        <taxon>Actinomycetes</taxon>
        <taxon>Micrococcales</taxon>
        <taxon>Dermacoccaceae</taxon>
        <taxon>Branchiibius</taxon>
    </lineage>
</organism>
<keyword evidence="1" id="KW-1133">Transmembrane helix</keyword>
<evidence type="ECO:0000313" key="2">
    <source>
        <dbReference type="EMBL" id="SSA35134.1"/>
    </source>
</evidence>
<dbReference type="Pfam" id="PF05437">
    <property type="entry name" value="AzlD"/>
    <property type="match status" value="1"/>
</dbReference>
<accession>A0A2Y8ZT21</accession>
<evidence type="ECO:0000256" key="1">
    <source>
        <dbReference type="SAM" id="Phobius"/>
    </source>
</evidence>
<keyword evidence="1" id="KW-0472">Membrane</keyword>
<dbReference type="RefSeq" id="WP_109686207.1">
    <property type="nucleotide sequence ID" value="NZ_QGDN01000001.1"/>
</dbReference>
<name>A0A2Y8ZT21_9MICO</name>
<feature type="transmembrane region" description="Helical" evidence="1">
    <location>
        <begin position="67"/>
        <end position="97"/>
    </location>
</feature>
<proteinExistence type="predicted"/>
<keyword evidence="3" id="KW-1185">Reference proteome</keyword>
<dbReference type="EMBL" id="UESZ01000001">
    <property type="protein sequence ID" value="SSA35134.1"/>
    <property type="molecule type" value="Genomic_DNA"/>
</dbReference>
<evidence type="ECO:0000313" key="3">
    <source>
        <dbReference type="Proteomes" id="UP000250028"/>
    </source>
</evidence>
<dbReference type="InterPro" id="IPR008407">
    <property type="entry name" value="Brnchd-chn_aa_trnsp_AzlD"/>
</dbReference>
<reference evidence="3" key="1">
    <citation type="submission" date="2016-10" db="EMBL/GenBank/DDBJ databases">
        <authorList>
            <person name="Varghese N."/>
            <person name="Submissions S."/>
        </authorList>
    </citation>
    <scope>NUCLEOTIDE SEQUENCE [LARGE SCALE GENOMIC DNA]</scope>
    <source>
        <strain evidence="3">DSM 22951</strain>
    </source>
</reference>
<feature type="transmembrane region" description="Helical" evidence="1">
    <location>
        <begin position="37"/>
        <end position="55"/>
    </location>
</feature>
<gene>
    <name evidence="2" type="ORF">SAMN04489750_2479</name>
</gene>
<protein>
    <submittedName>
        <fullName evidence="2">Branched-chain amino acid transport protein (AzlD)</fullName>
    </submittedName>
</protein>
<sequence length="102" mass="10436">MSVWAAVIAASVISFVTKLSGYTVPSTWLEHPKVARVSALLPAALLASLVVLQTFSSGQRLMIDARAAGLIVAIAALVARLPFIVVVVLAAATAALLRGLAG</sequence>
<dbReference type="AlphaFoldDB" id="A0A2Y8ZT21"/>
<keyword evidence="1" id="KW-0812">Transmembrane</keyword>
<dbReference type="Proteomes" id="UP000250028">
    <property type="component" value="Unassembled WGS sequence"/>
</dbReference>